<dbReference type="PROSITE" id="PS50908">
    <property type="entry name" value="RWD"/>
    <property type="match status" value="1"/>
</dbReference>
<proteinExistence type="predicted"/>
<feature type="region of interest" description="Disordered" evidence="1">
    <location>
        <begin position="145"/>
        <end position="164"/>
    </location>
</feature>
<dbReference type="InterPro" id="IPR017359">
    <property type="entry name" value="Phi-like"/>
</dbReference>
<name>A0A2M3ZBE2_9DIPT</name>
<protein>
    <recommendedName>
        <fullName evidence="2">RWD domain-containing protein</fullName>
    </recommendedName>
</protein>
<dbReference type="PANTHER" id="PTHR15955">
    <property type="entry name" value="RWD DOMAIN CONTAINING PROTEIN 2"/>
    <property type="match status" value="1"/>
</dbReference>
<reference evidence="3" key="1">
    <citation type="submission" date="2018-01" db="EMBL/GenBank/DDBJ databases">
        <title>An insight into the sialome of Amazonian anophelines.</title>
        <authorList>
            <person name="Ribeiro J.M."/>
            <person name="Scarpassa V."/>
            <person name="Calvo E."/>
        </authorList>
    </citation>
    <scope>NUCLEOTIDE SEQUENCE</scope>
    <source>
        <tissue evidence="3">Salivary glands</tissue>
    </source>
</reference>
<dbReference type="Gene3D" id="3.10.110.10">
    <property type="entry name" value="Ubiquitin Conjugating Enzyme"/>
    <property type="match status" value="1"/>
</dbReference>
<dbReference type="Pfam" id="PF05773">
    <property type="entry name" value="RWD"/>
    <property type="match status" value="1"/>
</dbReference>
<dbReference type="Pfam" id="PF06544">
    <property type="entry name" value="Prp3_C"/>
    <property type="match status" value="1"/>
</dbReference>
<evidence type="ECO:0000313" key="3">
    <source>
        <dbReference type="EMBL" id="MBW25832.1"/>
    </source>
</evidence>
<dbReference type="AlphaFoldDB" id="A0A2M3ZBE2"/>
<feature type="compositionally biased region" description="Polar residues" evidence="1">
    <location>
        <begin position="153"/>
        <end position="164"/>
    </location>
</feature>
<dbReference type="CDD" id="cd23829">
    <property type="entry name" value="RWD_RWDD2"/>
    <property type="match status" value="1"/>
</dbReference>
<dbReference type="PIRSF" id="PIRSF038021">
    <property type="entry name" value="UCP038021_RWDD2"/>
    <property type="match status" value="1"/>
</dbReference>
<dbReference type="InterPro" id="IPR006575">
    <property type="entry name" value="RWD_dom"/>
</dbReference>
<dbReference type="InterPro" id="IPR010541">
    <property type="entry name" value="Prp3_C"/>
</dbReference>
<dbReference type="CDD" id="cd24163">
    <property type="entry name" value="RWDD2_C"/>
    <property type="match status" value="1"/>
</dbReference>
<dbReference type="SUPFAM" id="SSF54495">
    <property type="entry name" value="UBC-like"/>
    <property type="match status" value="1"/>
</dbReference>
<dbReference type="PANTHER" id="PTHR15955:SF8">
    <property type="entry name" value="RWD DOMAIN-CONTAINING PROTEIN 2B-RELATED"/>
    <property type="match status" value="1"/>
</dbReference>
<sequence length="314" mass="36699">MEEEALQLDFLKQNLQLQLDEFQMLVEIFCNPGELQLDDYGCIENLTSFIADTKVRLNQRMEYQFMLPLLPNEKVQILVELPHHYPGLEMPRIVIRSAIIAREQERELQMRIQQYIEAEIIERQDPYVYQIICWIQDNFTDLLQSSRERKDSPSSPTTNNADSTSKSTVFERLWIYSHHLKSKGKRQTIIKTARDLGLTGFSRPGKPAIICIEGPQSDTQDFWRTIKALRWQKIQIKLSETETAFTGSSMEQTLAKLRRFETGFREELFCDIEEDSDAEDLPMSMSLFMKFLDKHNCSYIKKILFGFQGSSNLS</sequence>
<accession>A0A2M3ZBE2</accession>
<dbReference type="InterPro" id="IPR016135">
    <property type="entry name" value="UBQ-conjugating_enzyme/RWD"/>
</dbReference>
<evidence type="ECO:0000259" key="2">
    <source>
        <dbReference type="PROSITE" id="PS50908"/>
    </source>
</evidence>
<evidence type="ECO:0000256" key="1">
    <source>
        <dbReference type="SAM" id="MobiDB-lite"/>
    </source>
</evidence>
<feature type="domain" description="RWD" evidence="2">
    <location>
        <begin position="20"/>
        <end position="142"/>
    </location>
</feature>
<organism evidence="3">
    <name type="scientific">Anopheles braziliensis</name>
    <dbReference type="NCBI Taxonomy" id="58242"/>
    <lineage>
        <taxon>Eukaryota</taxon>
        <taxon>Metazoa</taxon>
        <taxon>Ecdysozoa</taxon>
        <taxon>Arthropoda</taxon>
        <taxon>Hexapoda</taxon>
        <taxon>Insecta</taxon>
        <taxon>Pterygota</taxon>
        <taxon>Neoptera</taxon>
        <taxon>Endopterygota</taxon>
        <taxon>Diptera</taxon>
        <taxon>Nematocera</taxon>
        <taxon>Culicoidea</taxon>
        <taxon>Culicidae</taxon>
        <taxon>Anophelinae</taxon>
        <taxon>Anopheles</taxon>
    </lineage>
</organism>
<dbReference type="EMBL" id="GGFM01005081">
    <property type="protein sequence ID" value="MBW25832.1"/>
    <property type="molecule type" value="Transcribed_RNA"/>
</dbReference>
<dbReference type="InterPro" id="IPR059181">
    <property type="entry name" value="RWDD2A-B_C"/>
</dbReference>